<dbReference type="InterPro" id="IPR011009">
    <property type="entry name" value="Kinase-like_dom_sf"/>
</dbReference>
<evidence type="ECO:0000256" key="9">
    <source>
        <dbReference type="SAM" id="MobiDB-lite"/>
    </source>
</evidence>
<feature type="region of interest" description="Disordered" evidence="9">
    <location>
        <begin position="567"/>
        <end position="594"/>
    </location>
</feature>
<dbReference type="GO" id="GO:0005737">
    <property type="term" value="C:cytoplasm"/>
    <property type="evidence" value="ECO:0007669"/>
    <property type="project" value="TreeGrafter"/>
</dbReference>
<dbReference type="Pfam" id="PF00069">
    <property type="entry name" value="Pkinase"/>
    <property type="match status" value="1"/>
</dbReference>
<dbReference type="CDD" id="cd06609">
    <property type="entry name" value="STKc_MST3_like"/>
    <property type="match status" value="1"/>
</dbReference>
<dbReference type="eggNOG" id="KOG0201">
    <property type="taxonomic scope" value="Eukaryota"/>
</dbReference>
<dbReference type="EMBL" id="KE504129">
    <property type="protein sequence ID" value="EPT03813.1"/>
    <property type="molecule type" value="Genomic_DNA"/>
</dbReference>
<feature type="compositionally biased region" description="Low complexity" evidence="9">
    <location>
        <begin position="572"/>
        <end position="590"/>
    </location>
</feature>
<keyword evidence="4" id="KW-0547">Nucleotide-binding</keyword>
<evidence type="ECO:0000256" key="3">
    <source>
        <dbReference type="ARBA" id="ARBA00022679"/>
    </source>
</evidence>
<evidence type="ECO:0000256" key="7">
    <source>
        <dbReference type="ARBA" id="ARBA00047899"/>
    </source>
</evidence>
<dbReference type="OrthoDB" id="248923at2759"/>
<protein>
    <recommendedName>
        <fullName evidence="10">Protein kinase domain-containing protein</fullName>
    </recommendedName>
</protein>
<dbReference type="FunFam" id="1.10.510.10:FF:000022">
    <property type="entry name" value="Serine/threonine-protein kinase 24"/>
    <property type="match status" value="1"/>
</dbReference>
<evidence type="ECO:0000313" key="12">
    <source>
        <dbReference type="Proteomes" id="UP000015241"/>
    </source>
</evidence>
<sequence length="616" mass="67413">MSDLEDSDDDISEIQQEIASLAQFDSEYVTRYYGSFVVAYKLWIVMEYLAGGSCLDLLKPGAFSEAHIAVICKELLQGLDYLHSEGTIHRDIKAANVLLSATGKVKLADFGVAAQLTSTLRHTFVGTPFWMAPEVIRQAGYDAKADVWSLGITAIEMAKGEPPLAEYHPMRVLFLIPKAKPPVLEGAFSATFKDFITQCLTKDPGSRPSAKDLLQHKFIKSARKTSYLTELIERYQDYRSRAQGKPPQMYQATVRNSGAWDGTLRSDWSFDTVRTSSIMGSMRSMTRDLMSHDMIPDEDEYDDDPSMYDDEGTIDTTAATNGGSGALALGMNAGAQHSTIIIRPLSPLPTDEKPMPPLMSDNISDETVGSTGPATPPVNEPPPAYSGSMRSTRRASYQARNNLSGTVIGEADLGTGVDTIRPVKRVDTVRSLRMSEEFVGTTRSRESGGSVPSSPTNTKGSHRRAASDAGKAGKSIVDDVVLPILSKATKDDMDAREIESLSMISRGFEELRDANPELAYNIILDILSGINENTAVRQHVQTARGLFPHRRITRKSEMTAKGLVVTEEEEISGMPSSSSPSPGEAEPGSPTRKSPISELLYMRWLEGLRLKWPSIL</sequence>
<keyword evidence="3" id="KW-0808">Transferase</keyword>
<feature type="region of interest" description="Disordered" evidence="9">
    <location>
        <begin position="436"/>
        <end position="472"/>
    </location>
</feature>
<dbReference type="Gene3D" id="1.10.510.10">
    <property type="entry name" value="Transferase(Phosphotransferase) domain 1"/>
    <property type="match status" value="1"/>
</dbReference>
<gene>
    <name evidence="11" type="ORF">FOMPIDRAFT_49082</name>
</gene>
<dbReference type="PANTHER" id="PTHR48012:SF10">
    <property type="entry name" value="FI20177P1"/>
    <property type="match status" value="1"/>
</dbReference>
<evidence type="ECO:0000313" key="11">
    <source>
        <dbReference type="EMBL" id="EPT03813.1"/>
    </source>
</evidence>
<keyword evidence="2" id="KW-0723">Serine/threonine-protein kinase</keyword>
<dbReference type="Proteomes" id="UP000015241">
    <property type="component" value="Unassembled WGS sequence"/>
</dbReference>
<keyword evidence="6" id="KW-0067">ATP-binding</keyword>
<reference evidence="11 12" key="1">
    <citation type="journal article" date="2012" name="Science">
        <title>The Paleozoic origin of enzymatic lignin decomposition reconstructed from 31 fungal genomes.</title>
        <authorList>
            <person name="Floudas D."/>
            <person name="Binder M."/>
            <person name="Riley R."/>
            <person name="Barry K."/>
            <person name="Blanchette R.A."/>
            <person name="Henrissat B."/>
            <person name="Martinez A.T."/>
            <person name="Otillar R."/>
            <person name="Spatafora J.W."/>
            <person name="Yadav J.S."/>
            <person name="Aerts A."/>
            <person name="Benoit I."/>
            <person name="Boyd A."/>
            <person name="Carlson A."/>
            <person name="Copeland A."/>
            <person name="Coutinho P.M."/>
            <person name="de Vries R.P."/>
            <person name="Ferreira P."/>
            <person name="Findley K."/>
            <person name="Foster B."/>
            <person name="Gaskell J."/>
            <person name="Glotzer D."/>
            <person name="Gorecki P."/>
            <person name="Heitman J."/>
            <person name="Hesse C."/>
            <person name="Hori C."/>
            <person name="Igarashi K."/>
            <person name="Jurgens J.A."/>
            <person name="Kallen N."/>
            <person name="Kersten P."/>
            <person name="Kohler A."/>
            <person name="Kuees U."/>
            <person name="Kumar T.K.A."/>
            <person name="Kuo A."/>
            <person name="LaButti K."/>
            <person name="Larrondo L.F."/>
            <person name="Lindquist E."/>
            <person name="Ling A."/>
            <person name="Lombard V."/>
            <person name="Lucas S."/>
            <person name="Lundell T."/>
            <person name="Martin R."/>
            <person name="McLaughlin D.J."/>
            <person name="Morgenstern I."/>
            <person name="Morin E."/>
            <person name="Murat C."/>
            <person name="Nagy L.G."/>
            <person name="Nolan M."/>
            <person name="Ohm R.A."/>
            <person name="Patyshakuliyeva A."/>
            <person name="Rokas A."/>
            <person name="Ruiz-Duenas F.J."/>
            <person name="Sabat G."/>
            <person name="Salamov A."/>
            <person name="Samejima M."/>
            <person name="Schmutz J."/>
            <person name="Slot J.C."/>
            <person name="St John F."/>
            <person name="Stenlid J."/>
            <person name="Sun H."/>
            <person name="Sun S."/>
            <person name="Syed K."/>
            <person name="Tsang A."/>
            <person name="Wiebenga A."/>
            <person name="Young D."/>
            <person name="Pisabarro A."/>
            <person name="Eastwood D.C."/>
            <person name="Martin F."/>
            <person name="Cullen D."/>
            <person name="Grigoriev I.V."/>
            <person name="Hibbett D.S."/>
        </authorList>
    </citation>
    <scope>NUCLEOTIDE SEQUENCE</scope>
    <source>
        <strain evidence="12">FP-58527</strain>
    </source>
</reference>
<evidence type="ECO:0000256" key="6">
    <source>
        <dbReference type="ARBA" id="ARBA00022840"/>
    </source>
</evidence>
<accession>S8EHX2</accession>
<feature type="region of interest" description="Disordered" evidence="9">
    <location>
        <begin position="367"/>
        <end position="389"/>
    </location>
</feature>
<organism evidence="11 12">
    <name type="scientific">Fomitopsis schrenkii</name>
    <name type="common">Brown rot fungus</name>
    <dbReference type="NCBI Taxonomy" id="2126942"/>
    <lineage>
        <taxon>Eukaryota</taxon>
        <taxon>Fungi</taxon>
        <taxon>Dikarya</taxon>
        <taxon>Basidiomycota</taxon>
        <taxon>Agaricomycotina</taxon>
        <taxon>Agaricomycetes</taxon>
        <taxon>Polyporales</taxon>
        <taxon>Fomitopsis</taxon>
    </lineage>
</organism>
<feature type="compositionally biased region" description="Polar residues" evidence="9">
    <location>
        <begin position="450"/>
        <end position="459"/>
    </location>
</feature>
<feature type="domain" description="Protein kinase" evidence="10">
    <location>
        <begin position="1"/>
        <end position="219"/>
    </location>
</feature>
<evidence type="ECO:0000259" key="10">
    <source>
        <dbReference type="PROSITE" id="PS50011"/>
    </source>
</evidence>
<dbReference type="InterPro" id="IPR000719">
    <property type="entry name" value="Prot_kinase_dom"/>
</dbReference>
<evidence type="ECO:0000256" key="2">
    <source>
        <dbReference type="ARBA" id="ARBA00022527"/>
    </source>
</evidence>
<dbReference type="PROSITE" id="PS50011">
    <property type="entry name" value="PROTEIN_KINASE_DOM"/>
    <property type="match status" value="1"/>
</dbReference>
<proteinExistence type="inferred from homology"/>
<comment type="similarity">
    <text evidence="1">Belongs to the protein kinase superfamily. STE Ser/Thr protein kinase family. STE20 subfamily.</text>
</comment>
<name>S8EHX2_FOMSC</name>
<keyword evidence="12" id="KW-1185">Reference proteome</keyword>
<dbReference type="SMART" id="SM00220">
    <property type="entry name" value="S_TKc"/>
    <property type="match status" value="1"/>
</dbReference>
<feature type="compositionally biased region" description="Pro residues" evidence="9">
    <location>
        <begin position="374"/>
        <end position="384"/>
    </location>
</feature>
<dbReference type="HOGENOM" id="CLU_000288_2_7_1"/>
<dbReference type="InterPro" id="IPR050629">
    <property type="entry name" value="STE20/SPS1-PAK"/>
</dbReference>
<evidence type="ECO:0000256" key="1">
    <source>
        <dbReference type="ARBA" id="ARBA00008874"/>
    </source>
</evidence>
<dbReference type="PANTHER" id="PTHR48012">
    <property type="entry name" value="STERILE20-LIKE KINASE, ISOFORM B-RELATED"/>
    <property type="match status" value="1"/>
</dbReference>
<dbReference type="STRING" id="743788.S8EHX2"/>
<dbReference type="GO" id="GO:0005524">
    <property type="term" value="F:ATP binding"/>
    <property type="evidence" value="ECO:0007669"/>
    <property type="project" value="UniProtKB-KW"/>
</dbReference>
<keyword evidence="5" id="KW-0418">Kinase</keyword>
<dbReference type="InParanoid" id="S8EHX2"/>
<dbReference type="GO" id="GO:0004674">
    <property type="term" value="F:protein serine/threonine kinase activity"/>
    <property type="evidence" value="ECO:0007669"/>
    <property type="project" value="UniProtKB-KW"/>
</dbReference>
<dbReference type="SUPFAM" id="SSF56112">
    <property type="entry name" value="Protein kinase-like (PK-like)"/>
    <property type="match status" value="1"/>
</dbReference>
<dbReference type="AlphaFoldDB" id="S8EHX2"/>
<comment type="catalytic activity">
    <reaction evidence="7">
        <text>L-threonyl-[protein] + ATP = O-phospho-L-threonyl-[protein] + ADP + H(+)</text>
        <dbReference type="Rhea" id="RHEA:46608"/>
        <dbReference type="Rhea" id="RHEA-COMP:11060"/>
        <dbReference type="Rhea" id="RHEA-COMP:11605"/>
        <dbReference type="ChEBI" id="CHEBI:15378"/>
        <dbReference type="ChEBI" id="CHEBI:30013"/>
        <dbReference type="ChEBI" id="CHEBI:30616"/>
        <dbReference type="ChEBI" id="CHEBI:61977"/>
        <dbReference type="ChEBI" id="CHEBI:456216"/>
        <dbReference type="EC" id="2.7.11.1"/>
    </reaction>
</comment>
<evidence type="ECO:0000256" key="4">
    <source>
        <dbReference type="ARBA" id="ARBA00022741"/>
    </source>
</evidence>
<comment type="catalytic activity">
    <reaction evidence="8">
        <text>L-seryl-[protein] + ATP = O-phospho-L-seryl-[protein] + ADP + H(+)</text>
        <dbReference type="Rhea" id="RHEA:17989"/>
        <dbReference type="Rhea" id="RHEA-COMP:9863"/>
        <dbReference type="Rhea" id="RHEA-COMP:11604"/>
        <dbReference type="ChEBI" id="CHEBI:15378"/>
        <dbReference type="ChEBI" id="CHEBI:29999"/>
        <dbReference type="ChEBI" id="CHEBI:30616"/>
        <dbReference type="ChEBI" id="CHEBI:83421"/>
        <dbReference type="ChEBI" id="CHEBI:456216"/>
        <dbReference type="EC" id="2.7.11.1"/>
    </reaction>
</comment>
<evidence type="ECO:0000256" key="8">
    <source>
        <dbReference type="ARBA" id="ARBA00048679"/>
    </source>
</evidence>
<evidence type="ECO:0000256" key="5">
    <source>
        <dbReference type="ARBA" id="ARBA00022777"/>
    </source>
</evidence>